<proteinExistence type="predicted"/>
<reference evidence="2 3" key="1">
    <citation type="submission" date="2023-05" db="EMBL/GenBank/DDBJ databases">
        <title>B98-5 Cell Line De Novo Hybrid Assembly: An Optical Mapping Approach.</title>
        <authorList>
            <person name="Kananen K."/>
            <person name="Auerbach J.A."/>
            <person name="Kautto E."/>
            <person name="Blachly J.S."/>
        </authorList>
    </citation>
    <scope>NUCLEOTIDE SEQUENCE [LARGE SCALE GENOMIC DNA]</scope>
    <source>
        <strain evidence="2">B95-8</strain>
        <tissue evidence="2">Cell line</tissue>
    </source>
</reference>
<dbReference type="Proteomes" id="UP001266305">
    <property type="component" value="Unassembled WGS sequence"/>
</dbReference>
<feature type="non-terminal residue" evidence="2">
    <location>
        <position position="1"/>
    </location>
</feature>
<keyword evidence="3" id="KW-1185">Reference proteome</keyword>
<accession>A0ABQ9V939</accession>
<organism evidence="2 3">
    <name type="scientific">Saguinus oedipus</name>
    <name type="common">Cotton-top tamarin</name>
    <name type="synonym">Oedipomidas oedipus</name>
    <dbReference type="NCBI Taxonomy" id="9490"/>
    <lineage>
        <taxon>Eukaryota</taxon>
        <taxon>Metazoa</taxon>
        <taxon>Chordata</taxon>
        <taxon>Craniata</taxon>
        <taxon>Vertebrata</taxon>
        <taxon>Euteleostomi</taxon>
        <taxon>Mammalia</taxon>
        <taxon>Eutheria</taxon>
        <taxon>Euarchontoglires</taxon>
        <taxon>Primates</taxon>
        <taxon>Haplorrhini</taxon>
        <taxon>Platyrrhini</taxon>
        <taxon>Cebidae</taxon>
        <taxon>Callitrichinae</taxon>
        <taxon>Saguinus</taxon>
    </lineage>
</organism>
<feature type="region of interest" description="Disordered" evidence="1">
    <location>
        <begin position="1"/>
        <end position="28"/>
    </location>
</feature>
<protein>
    <submittedName>
        <fullName evidence="2">Uncharacterized protein</fullName>
    </submittedName>
</protein>
<comment type="caution">
    <text evidence="2">The sequence shown here is derived from an EMBL/GenBank/DDBJ whole genome shotgun (WGS) entry which is preliminary data.</text>
</comment>
<evidence type="ECO:0000256" key="1">
    <source>
        <dbReference type="SAM" id="MobiDB-lite"/>
    </source>
</evidence>
<sequence length="57" mass="6106">RGCGAHHRGAAWGPPRGQSHQARESPHIPSTAAARLGWRFPSESAEFAQRPSPTPPP</sequence>
<evidence type="ECO:0000313" key="3">
    <source>
        <dbReference type="Proteomes" id="UP001266305"/>
    </source>
</evidence>
<gene>
    <name evidence="2" type="ORF">P7K49_015388</name>
</gene>
<evidence type="ECO:0000313" key="2">
    <source>
        <dbReference type="EMBL" id="KAK2105874.1"/>
    </source>
</evidence>
<name>A0ABQ9V939_SAGOE</name>
<dbReference type="EMBL" id="JASSZA010000007">
    <property type="protein sequence ID" value="KAK2105874.1"/>
    <property type="molecule type" value="Genomic_DNA"/>
</dbReference>
<feature type="non-terminal residue" evidence="2">
    <location>
        <position position="57"/>
    </location>
</feature>